<dbReference type="PANTHER" id="PTHR11280:SF5">
    <property type="entry name" value="GLUCOSAMINE-6-PHOSPHATE ISOMERASE"/>
    <property type="match status" value="1"/>
</dbReference>
<evidence type="ECO:0000256" key="2">
    <source>
        <dbReference type="ARBA" id="ARBA00023277"/>
    </source>
</evidence>
<dbReference type="EC" id="3.5.99.6" evidence="3"/>
<evidence type="ECO:0000259" key="4">
    <source>
        <dbReference type="Pfam" id="PF01182"/>
    </source>
</evidence>
<evidence type="ECO:0000313" key="6">
    <source>
        <dbReference type="Proteomes" id="UP001623592"/>
    </source>
</evidence>
<feature type="active site" description="For ring-opening step" evidence="3">
    <location>
        <position position="136"/>
    </location>
</feature>
<dbReference type="InterPro" id="IPR006148">
    <property type="entry name" value="Glc/Gal-6P_isomerase"/>
</dbReference>
<gene>
    <name evidence="3 5" type="primary">nagB</name>
    <name evidence="5" type="ORF">ACJDT4_19675</name>
</gene>
<dbReference type="CDD" id="cd01399">
    <property type="entry name" value="GlcN6P_deaminase"/>
    <property type="match status" value="1"/>
</dbReference>
<dbReference type="NCBIfam" id="NF001684">
    <property type="entry name" value="PRK00443.1-4"/>
    <property type="match status" value="1"/>
</dbReference>
<dbReference type="InterPro" id="IPR004547">
    <property type="entry name" value="Glucosamine6P_isomerase"/>
</dbReference>
<proteinExistence type="inferred from homology"/>
<reference evidence="5 6" key="1">
    <citation type="submission" date="2024-11" db="EMBL/GenBank/DDBJ databases">
        <authorList>
            <person name="Heng Y.C."/>
            <person name="Lim A.C.H."/>
            <person name="Lee J.K.Y."/>
            <person name="Kittelmann S."/>
        </authorList>
    </citation>
    <scope>NUCLEOTIDE SEQUENCE [LARGE SCALE GENOMIC DNA]</scope>
    <source>
        <strain evidence="5 6">WILCCON 0114</strain>
    </source>
</reference>
<protein>
    <recommendedName>
        <fullName evidence="3">Glucosamine-6-phosphate deaminase</fullName>
        <ecNumber evidence="3">3.5.99.6</ecNumber>
    </recommendedName>
    <alternativeName>
        <fullName evidence="3">GlcN6P deaminase</fullName>
        <shortName evidence="3">GNPDA</shortName>
    </alternativeName>
    <alternativeName>
        <fullName evidence="3">Glucosamine-6-phosphate isomerase</fullName>
    </alternativeName>
</protein>
<feature type="active site" description="Proton acceptor; for ring-opening step" evidence="3">
    <location>
        <position position="138"/>
    </location>
</feature>
<dbReference type="SUPFAM" id="SSF100950">
    <property type="entry name" value="NagB/RpiA/CoA transferase-like"/>
    <property type="match status" value="1"/>
</dbReference>
<dbReference type="Gene3D" id="3.40.50.1360">
    <property type="match status" value="1"/>
</dbReference>
<dbReference type="RefSeq" id="WP_406789295.1">
    <property type="nucleotide sequence ID" value="NZ_JBJIAA010000019.1"/>
</dbReference>
<name>A0ABW8TM98_9CLOT</name>
<dbReference type="PROSITE" id="PS01161">
    <property type="entry name" value="GLC_GALNAC_ISOMERASE"/>
    <property type="match status" value="1"/>
</dbReference>
<dbReference type="InterPro" id="IPR018321">
    <property type="entry name" value="Glucosamine6P_isomerase_CS"/>
</dbReference>
<feature type="domain" description="Glucosamine/galactosamine-6-phosphate isomerase" evidence="4">
    <location>
        <begin position="14"/>
        <end position="227"/>
    </location>
</feature>
<keyword evidence="2 3" id="KW-0119">Carbohydrate metabolism</keyword>
<dbReference type="GO" id="GO:0004342">
    <property type="term" value="F:glucosamine-6-phosphate deaminase activity"/>
    <property type="evidence" value="ECO:0007669"/>
    <property type="project" value="UniProtKB-EC"/>
</dbReference>
<feature type="active site" description="For ring-opening step" evidence="3">
    <location>
        <position position="143"/>
    </location>
</feature>
<dbReference type="InterPro" id="IPR037171">
    <property type="entry name" value="NagB/RpiA_transferase-like"/>
</dbReference>
<evidence type="ECO:0000256" key="3">
    <source>
        <dbReference type="HAMAP-Rule" id="MF_01241"/>
    </source>
</evidence>
<accession>A0ABW8TM98</accession>
<evidence type="ECO:0000313" key="5">
    <source>
        <dbReference type="EMBL" id="MFL0252638.1"/>
    </source>
</evidence>
<comment type="caution">
    <text evidence="3">Lacks conserved residue(s) required for the propagation of feature annotation.</text>
</comment>
<dbReference type="EMBL" id="JBJIAA010000019">
    <property type="protein sequence ID" value="MFL0252638.1"/>
    <property type="molecule type" value="Genomic_DNA"/>
</dbReference>
<feature type="active site" description="Proton acceptor; for enolization step" evidence="3">
    <location>
        <position position="67"/>
    </location>
</feature>
<dbReference type="PANTHER" id="PTHR11280">
    <property type="entry name" value="GLUCOSAMINE-6-PHOSPHATE ISOMERASE"/>
    <property type="match status" value="1"/>
</dbReference>
<comment type="similarity">
    <text evidence="3">Belongs to the glucosamine/galactosamine-6-phosphate isomerase family. NagB subfamily.</text>
</comment>
<dbReference type="Pfam" id="PF01182">
    <property type="entry name" value="Glucosamine_iso"/>
    <property type="match status" value="1"/>
</dbReference>
<organism evidence="5 6">
    <name type="scientific">Clostridium neuense</name>
    <dbReference type="NCBI Taxonomy" id="1728934"/>
    <lineage>
        <taxon>Bacteria</taxon>
        <taxon>Bacillati</taxon>
        <taxon>Bacillota</taxon>
        <taxon>Clostridia</taxon>
        <taxon>Eubacteriales</taxon>
        <taxon>Clostridiaceae</taxon>
        <taxon>Clostridium</taxon>
    </lineage>
</organism>
<dbReference type="Proteomes" id="UP001623592">
    <property type="component" value="Unassembled WGS sequence"/>
</dbReference>
<evidence type="ECO:0000256" key="1">
    <source>
        <dbReference type="ARBA" id="ARBA00022801"/>
    </source>
</evidence>
<comment type="pathway">
    <text evidence="3">Amino-sugar metabolism; N-acetylneuraminate degradation; D-fructose 6-phosphate from N-acetylneuraminate: step 5/5.</text>
</comment>
<keyword evidence="1 3" id="KW-0378">Hydrolase</keyword>
<comment type="caution">
    <text evidence="5">The sequence shown here is derived from an EMBL/GenBank/DDBJ whole genome shotgun (WGS) entry which is preliminary data.</text>
</comment>
<dbReference type="NCBIfam" id="TIGR00502">
    <property type="entry name" value="nagB"/>
    <property type="match status" value="1"/>
</dbReference>
<keyword evidence="6" id="KW-1185">Reference proteome</keyword>
<sequence>MRIIIVKDYDEMSSKAARIISSQVTLNPKSVLGLATGSTPLGTYKELIDLYNKKEIDFGSVKTFNLDEYYGIEKQNEQSYHYFMMNNLFKYINVPLENVNIPNGNAKNIEEECLRYESEIEKEGGVDIQILGIGANGHIGFNEPNVNFETRTHLVTLDERTIEANSRFFKDKESVPKKAISMGIKTIMDSKKILLIASGEGKAEAVEKTIKGKVDPKVPASILQLHKDVTFIIDKAAASKL</sequence>
<dbReference type="HAMAP" id="MF_01241">
    <property type="entry name" value="GlcN6P_deamin"/>
    <property type="match status" value="1"/>
</dbReference>
<comment type="catalytic activity">
    <reaction evidence="3">
        <text>alpha-D-glucosamine 6-phosphate + H2O = beta-D-fructose 6-phosphate + NH4(+)</text>
        <dbReference type="Rhea" id="RHEA:12172"/>
        <dbReference type="ChEBI" id="CHEBI:15377"/>
        <dbReference type="ChEBI" id="CHEBI:28938"/>
        <dbReference type="ChEBI" id="CHEBI:57634"/>
        <dbReference type="ChEBI" id="CHEBI:75989"/>
        <dbReference type="EC" id="3.5.99.6"/>
    </reaction>
</comment>
<comment type="function">
    <text evidence="3">Catalyzes the reversible isomerization-deamination of glucosamine 6-phosphate (GlcN6P) to form fructose 6-phosphate (Fru6P) and ammonium ion.</text>
</comment>